<protein>
    <submittedName>
        <fullName evidence="3">Uncharacterized protein</fullName>
    </submittedName>
</protein>
<accession>Q5N9W3</accession>
<gene>
    <name evidence="3" type="primary">P0406G08.31</name>
</gene>
<evidence type="ECO:0000313" key="3">
    <source>
        <dbReference type="EMBL" id="BAD81744.1"/>
    </source>
</evidence>
<sequence length="171" mass="19214">MAHQYFFWCYLFLLCFCVCFVWVGRFATANFMRDPHEEIRPAGSLFSTSLSLPLLLSISPLFLCAVARGGAAAPSQRGRRRRPGRQIRQGREGRRGGAEPARAAAAARPPDPAGAGGEARRRSGRQIRQGRGEARWRTTDLEPWRGGGRRWEGRRPRPDGGSGLHLRRLYR</sequence>
<proteinExistence type="predicted"/>
<dbReference type="AlphaFoldDB" id="Q5N9W3"/>
<dbReference type="Proteomes" id="UP000817658">
    <property type="component" value="Chromosome 1"/>
</dbReference>
<keyword evidence="2" id="KW-1133">Transmembrane helix</keyword>
<evidence type="ECO:0000256" key="1">
    <source>
        <dbReference type="SAM" id="MobiDB-lite"/>
    </source>
</evidence>
<organism evidence="3">
    <name type="scientific">Oryza sativa subsp. japonica</name>
    <name type="common">Rice</name>
    <dbReference type="NCBI Taxonomy" id="39947"/>
    <lineage>
        <taxon>Eukaryota</taxon>
        <taxon>Viridiplantae</taxon>
        <taxon>Streptophyta</taxon>
        <taxon>Embryophyta</taxon>
        <taxon>Tracheophyta</taxon>
        <taxon>Spermatophyta</taxon>
        <taxon>Magnoliopsida</taxon>
        <taxon>Liliopsida</taxon>
        <taxon>Poales</taxon>
        <taxon>Poaceae</taxon>
        <taxon>BOP clade</taxon>
        <taxon>Oryzoideae</taxon>
        <taxon>Oryzeae</taxon>
        <taxon>Oryzinae</taxon>
        <taxon>Oryza</taxon>
        <taxon>Oryza sativa</taxon>
    </lineage>
</organism>
<keyword evidence="2" id="KW-0812">Transmembrane</keyword>
<evidence type="ECO:0000256" key="2">
    <source>
        <dbReference type="SAM" id="Phobius"/>
    </source>
</evidence>
<feature type="compositionally biased region" description="Basic and acidic residues" evidence="1">
    <location>
        <begin position="130"/>
        <end position="158"/>
    </location>
</feature>
<feature type="region of interest" description="Disordered" evidence="1">
    <location>
        <begin position="73"/>
        <end position="171"/>
    </location>
</feature>
<dbReference type="EMBL" id="AP003240">
    <property type="protein sequence ID" value="BAD81744.1"/>
    <property type="molecule type" value="Genomic_DNA"/>
</dbReference>
<feature type="compositionally biased region" description="Low complexity" evidence="1">
    <location>
        <begin position="98"/>
        <end position="108"/>
    </location>
</feature>
<feature type="transmembrane region" description="Helical" evidence="2">
    <location>
        <begin position="7"/>
        <end position="32"/>
    </location>
</feature>
<dbReference type="HOGENOM" id="CLU_1725329_0_0_1"/>
<name>Q5N9W3_ORYSJ</name>
<keyword evidence="2" id="KW-0472">Membrane</keyword>
<feature type="transmembrane region" description="Helical" evidence="2">
    <location>
        <begin position="52"/>
        <end position="73"/>
    </location>
</feature>
<reference evidence="3" key="1">
    <citation type="journal article" date="2002" name="Nature">
        <title>The genome sequence and structure of rice chromosome 1.</title>
        <authorList>
            <person name="Sasaki T."/>
            <person name="Matsumoto T."/>
            <person name="Yamamoto K."/>
            <person name="Sakata K."/>
            <person name="Baba T."/>
            <person name="Katayose Y."/>
            <person name="Wu J."/>
            <person name="Niimura Y."/>
            <person name="Cheng Z."/>
            <person name="Nagamura Y."/>
            <person name="Antonio B.A."/>
            <person name="Kanamori H."/>
            <person name="Hosokawa S."/>
            <person name="Masukawa M."/>
            <person name="Arikawa K."/>
            <person name="Chiden Y."/>
            <person name="Hayashi M."/>
            <person name="Okamoto M."/>
            <person name="Ando T."/>
            <person name="Aoki H."/>
            <person name="Arita K."/>
            <person name="Hamada M."/>
            <person name="Harada C."/>
            <person name="Hijishita S."/>
            <person name="Honda M."/>
            <person name="Ichikawa Y."/>
            <person name="Idonuma A."/>
            <person name="Iijima M."/>
            <person name="Ikeda M."/>
            <person name="Ikeno M."/>
            <person name="Itoh S."/>
            <person name="Itoh T."/>
            <person name="Itoh Y."/>
            <person name="Itoh Y."/>
            <person name="Iwabuchi A."/>
            <person name="Kamiya K."/>
            <person name="Karasawa W."/>
            <person name="Katagiri S."/>
            <person name="Kikuta A."/>
            <person name="Kobayashi N."/>
            <person name="Kono I."/>
            <person name="Machita K."/>
            <person name="Maehara T."/>
            <person name="Mizuno H."/>
            <person name="Mizubayashi T."/>
            <person name="Mukai Y."/>
            <person name="Nagasaki H."/>
            <person name="Nakashima M."/>
            <person name="Nakama Y."/>
            <person name="Nakamichi Y."/>
            <person name="Nakamura M."/>
            <person name="Namiki N."/>
            <person name="Negishi M."/>
            <person name="Ohta I."/>
            <person name="Ono N."/>
            <person name="Saji S."/>
            <person name="Sakai K."/>
            <person name="Shibata M."/>
            <person name="Shimokawa T."/>
            <person name="Shomura A."/>
            <person name="Song J."/>
            <person name="Takazaki Y."/>
            <person name="Terasawa K."/>
            <person name="Tsuji K."/>
            <person name="Waki K."/>
            <person name="Yamagata H."/>
            <person name="Yamane H."/>
            <person name="Yoshiki S."/>
            <person name="Yoshihara R."/>
            <person name="Yukawa K."/>
            <person name="Zhong H."/>
            <person name="Iwama H."/>
            <person name="Endo T."/>
            <person name="Ito H."/>
            <person name="Hahn J.H."/>
            <person name="Kim H.I."/>
            <person name="Eun M.Y."/>
            <person name="Yano M."/>
            <person name="Jiang J."/>
            <person name="Gojobori T."/>
        </authorList>
    </citation>
    <scope>NUCLEOTIDE SEQUENCE [LARGE SCALE GENOMIC DNA]</scope>
</reference>